<keyword evidence="2" id="KW-1185">Reference proteome</keyword>
<accession>A0ABQ9TBE4</accession>
<dbReference type="Proteomes" id="UP001266305">
    <property type="component" value="Unassembled WGS sequence"/>
</dbReference>
<sequence>MLARTHWMPPGRGCGCTDPVSDQPQEHPGSVVSCHTVEWASESDCIALLATQRTPWHLEGSHTPLPVVRFYESFDNQKYPINLSCQHHLISWLRRNSRGLRVSQFVDKIHQTPIDSKKQPLPQTGAATWWG</sequence>
<gene>
    <name evidence="1" type="ORF">P7K49_039652</name>
</gene>
<proteinExistence type="predicted"/>
<evidence type="ECO:0000313" key="2">
    <source>
        <dbReference type="Proteomes" id="UP001266305"/>
    </source>
</evidence>
<name>A0ABQ9TBE4_SAGOE</name>
<evidence type="ECO:0000313" key="1">
    <source>
        <dbReference type="EMBL" id="KAK2082082.1"/>
    </source>
</evidence>
<dbReference type="EMBL" id="JASSZA010000045">
    <property type="protein sequence ID" value="KAK2082082.1"/>
    <property type="molecule type" value="Genomic_DNA"/>
</dbReference>
<reference evidence="1 2" key="1">
    <citation type="submission" date="2023-05" db="EMBL/GenBank/DDBJ databases">
        <title>B98-5 Cell Line De Novo Hybrid Assembly: An Optical Mapping Approach.</title>
        <authorList>
            <person name="Kananen K."/>
            <person name="Auerbach J.A."/>
            <person name="Kautto E."/>
            <person name="Blachly J.S."/>
        </authorList>
    </citation>
    <scope>NUCLEOTIDE SEQUENCE [LARGE SCALE GENOMIC DNA]</scope>
    <source>
        <strain evidence="1">B95-8</strain>
        <tissue evidence="1">Cell line</tissue>
    </source>
</reference>
<comment type="caution">
    <text evidence="1">The sequence shown here is derived from an EMBL/GenBank/DDBJ whole genome shotgun (WGS) entry which is preliminary data.</text>
</comment>
<protein>
    <submittedName>
        <fullName evidence="1">Uncharacterized protein</fullName>
    </submittedName>
</protein>
<organism evidence="1 2">
    <name type="scientific">Saguinus oedipus</name>
    <name type="common">Cotton-top tamarin</name>
    <name type="synonym">Oedipomidas oedipus</name>
    <dbReference type="NCBI Taxonomy" id="9490"/>
    <lineage>
        <taxon>Eukaryota</taxon>
        <taxon>Metazoa</taxon>
        <taxon>Chordata</taxon>
        <taxon>Craniata</taxon>
        <taxon>Vertebrata</taxon>
        <taxon>Euteleostomi</taxon>
        <taxon>Mammalia</taxon>
        <taxon>Eutheria</taxon>
        <taxon>Euarchontoglires</taxon>
        <taxon>Primates</taxon>
        <taxon>Haplorrhini</taxon>
        <taxon>Platyrrhini</taxon>
        <taxon>Cebidae</taxon>
        <taxon>Callitrichinae</taxon>
        <taxon>Saguinus</taxon>
    </lineage>
</organism>